<keyword evidence="2" id="KW-0677">Repeat</keyword>
<dbReference type="PANTHER" id="PTHR47447:SF17">
    <property type="entry name" value="OS12G0638900 PROTEIN"/>
    <property type="match status" value="1"/>
</dbReference>
<dbReference type="OrthoDB" id="733434at2759"/>
<dbReference type="InterPro" id="IPR002885">
    <property type="entry name" value="PPR_rpt"/>
</dbReference>
<keyword evidence="5" id="KW-1185">Reference proteome</keyword>
<reference evidence="4" key="2">
    <citation type="journal article" date="2023" name="Plants (Basel)">
        <title>Annotation of the Turnera subulata (Passifloraceae) Draft Genome Reveals the S-Locus Evolved after the Divergence of Turneroideae from Passifloroideae in a Stepwise Manner.</title>
        <authorList>
            <person name="Henning P.M."/>
            <person name="Roalson E.H."/>
            <person name="Mir W."/>
            <person name="McCubbin A.G."/>
            <person name="Shore J.S."/>
        </authorList>
    </citation>
    <scope>NUCLEOTIDE SEQUENCE</scope>
    <source>
        <strain evidence="4">F60SS</strain>
    </source>
</reference>
<sequence length="252" mass="29119">MSTSPVSSICSPLSNNVQNIKEIDSVLEDYNQVLNSDMVLQVEFFSWAGMQMGFRFDDCVIEYVVDFLRRRKLFDDIKCLLITVLSHGGRVSCRAFSICIRFLGRQGRVGEALCLFEEMESRFKCKPDNTVYNNMLYVLCKKEESREFADLALSILRRIERPDTYSNILVGLCKFGRFETGFEVLREMGKNGLLAKAQGVVRSKTDVIRRSRTDVIRRSKTDVIRRSKTDVIRRSKTDVIHRSRTDGRHRFG</sequence>
<comment type="similarity">
    <text evidence="1">Belongs to the PPR family. P subfamily.</text>
</comment>
<evidence type="ECO:0000256" key="3">
    <source>
        <dbReference type="PROSITE-ProRule" id="PRU00708"/>
    </source>
</evidence>
<dbReference type="EMBL" id="JAKUCV010003055">
    <property type="protein sequence ID" value="KAJ4840367.1"/>
    <property type="molecule type" value="Genomic_DNA"/>
</dbReference>
<protein>
    <recommendedName>
        <fullName evidence="6">Pentacotripeptide-repeat region of PRORP domain-containing protein</fullName>
    </recommendedName>
</protein>
<dbReference type="Proteomes" id="UP001141552">
    <property type="component" value="Unassembled WGS sequence"/>
</dbReference>
<evidence type="ECO:0008006" key="6">
    <source>
        <dbReference type="Google" id="ProtNLM"/>
    </source>
</evidence>
<evidence type="ECO:0000313" key="5">
    <source>
        <dbReference type="Proteomes" id="UP001141552"/>
    </source>
</evidence>
<name>A0A9Q0G1E2_9ROSI</name>
<dbReference type="Pfam" id="PF01535">
    <property type="entry name" value="PPR"/>
    <property type="match status" value="1"/>
</dbReference>
<dbReference type="AlphaFoldDB" id="A0A9Q0G1E2"/>
<evidence type="ECO:0000256" key="1">
    <source>
        <dbReference type="ARBA" id="ARBA00007626"/>
    </source>
</evidence>
<dbReference type="Pfam" id="PF13041">
    <property type="entry name" value="PPR_2"/>
    <property type="match status" value="1"/>
</dbReference>
<organism evidence="4 5">
    <name type="scientific">Turnera subulata</name>
    <dbReference type="NCBI Taxonomy" id="218843"/>
    <lineage>
        <taxon>Eukaryota</taxon>
        <taxon>Viridiplantae</taxon>
        <taxon>Streptophyta</taxon>
        <taxon>Embryophyta</taxon>
        <taxon>Tracheophyta</taxon>
        <taxon>Spermatophyta</taxon>
        <taxon>Magnoliopsida</taxon>
        <taxon>eudicotyledons</taxon>
        <taxon>Gunneridae</taxon>
        <taxon>Pentapetalae</taxon>
        <taxon>rosids</taxon>
        <taxon>fabids</taxon>
        <taxon>Malpighiales</taxon>
        <taxon>Passifloraceae</taxon>
        <taxon>Turnera</taxon>
    </lineage>
</organism>
<accession>A0A9Q0G1E2</accession>
<reference evidence="4" key="1">
    <citation type="submission" date="2022-02" db="EMBL/GenBank/DDBJ databases">
        <authorList>
            <person name="Henning P.M."/>
            <person name="McCubbin A.G."/>
            <person name="Shore J.S."/>
        </authorList>
    </citation>
    <scope>NUCLEOTIDE SEQUENCE</scope>
    <source>
        <strain evidence="4">F60SS</strain>
        <tissue evidence="4">Leaves</tissue>
    </source>
</reference>
<dbReference type="PROSITE" id="PS51375">
    <property type="entry name" value="PPR"/>
    <property type="match status" value="1"/>
</dbReference>
<dbReference type="NCBIfam" id="TIGR00756">
    <property type="entry name" value="PPR"/>
    <property type="match status" value="2"/>
</dbReference>
<feature type="repeat" description="PPR" evidence="3">
    <location>
        <begin position="161"/>
        <end position="195"/>
    </location>
</feature>
<proteinExistence type="inferred from homology"/>
<dbReference type="PANTHER" id="PTHR47447">
    <property type="entry name" value="OS03G0856100 PROTEIN"/>
    <property type="match status" value="1"/>
</dbReference>
<dbReference type="InterPro" id="IPR011990">
    <property type="entry name" value="TPR-like_helical_dom_sf"/>
</dbReference>
<evidence type="ECO:0000313" key="4">
    <source>
        <dbReference type="EMBL" id="KAJ4840367.1"/>
    </source>
</evidence>
<dbReference type="Gene3D" id="1.25.40.10">
    <property type="entry name" value="Tetratricopeptide repeat domain"/>
    <property type="match status" value="1"/>
</dbReference>
<evidence type="ECO:0000256" key="2">
    <source>
        <dbReference type="ARBA" id="ARBA00022737"/>
    </source>
</evidence>
<gene>
    <name evidence="4" type="ORF">Tsubulata_021377</name>
</gene>
<comment type="caution">
    <text evidence="4">The sequence shown here is derived from an EMBL/GenBank/DDBJ whole genome shotgun (WGS) entry which is preliminary data.</text>
</comment>